<name>A0A382FVS6_9ZZZZ</name>
<protein>
    <submittedName>
        <fullName evidence="2">Uncharacterized protein</fullName>
    </submittedName>
</protein>
<evidence type="ECO:0000256" key="1">
    <source>
        <dbReference type="SAM" id="MobiDB-lite"/>
    </source>
</evidence>
<dbReference type="AlphaFoldDB" id="A0A382FVS6"/>
<feature type="non-terminal residue" evidence="2">
    <location>
        <position position="1"/>
    </location>
</feature>
<accession>A0A382FVS6</accession>
<dbReference type="EMBL" id="UINC01051928">
    <property type="protein sequence ID" value="SVB66665.1"/>
    <property type="molecule type" value="Genomic_DNA"/>
</dbReference>
<proteinExistence type="predicted"/>
<gene>
    <name evidence="2" type="ORF">METZ01_LOCUS219519</name>
</gene>
<feature type="region of interest" description="Disordered" evidence="1">
    <location>
        <begin position="177"/>
        <end position="207"/>
    </location>
</feature>
<reference evidence="2" key="1">
    <citation type="submission" date="2018-05" db="EMBL/GenBank/DDBJ databases">
        <authorList>
            <person name="Lanie J.A."/>
            <person name="Ng W.-L."/>
            <person name="Kazmierczak K.M."/>
            <person name="Andrzejewski T.M."/>
            <person name="Davidsen T.M."/>
            <person name="Wayne K.J."/>
            <person name="Tettelin H."/>
            <person name="Glass J.I."/>
            <person name="Rusch D."/>
            <person name="Podicherti R."/>
            <person name="Tsui H.-C.T."/>
            <person name="Winkler M.E."/>
        </authorList>
    </citation>
    <scope>NUCLEOTIDE SEQUENCE</scope>
</reference>
<evidence type="ECO:0000313" key="2">
    <source>
        <dbReference type="EMBL" id="SVB66665.1"/>
    </source>
</evidence>
<sequence length="239" mass="25384">VAPAPKFVGDDMIIGVVDHEQLAVVDLHTVDQSSIVGSSLTAPTAGLDLNLDPFVGHLEETLGAGEQFSLKAGEQPEGEHVGAEIVDDPGQLVDLGWHVELRLVAHQVVDASPAGGHGQRHLEKVEPWTDLYGVGRHPEGAGNPAVGPIQLATKDALKSPLLQVVVDLEGQRALARAHRAKGKTEGCHQRPPSMASRPTRCSVTSTRWSHHSRCTRSTIPPAASPHRIACKAEHRLPAG</sequence>
<organism evidence="2">
    <name type="scientific">marine metagenome</name>
    <dbReference type="NCBI Taxonomy" id="408172"/>
    <lineage>
        <taxon>unclassified sequences</taxon>
        <taxon>metagenomes</taxon>
        <taxon>ecological metagenomes</taxon>
    </lineage>
</organism>